<evidence type="ECO:0000256" key="1">
    <source>
        <dbReference type="SAM" id="MobiDB-lite"/>
    </source>
</evidence>
<gene>
    <name evidence="2" type="ORF">MPNT_100045</name>
</gene>
<feature type="region of interest" description="Disordered" evidence="1">
    <location>
        <begin position="71"/>
        <end position="91"/>
    </location>
</feature>
<dbReference type="Proteomes" id="UP000663859">
    <property type="component" value="Unassembled WGS sequence"/>
</dbReference>
<organism evidence="2 3">
    <name type="scientific">Candidatus Methylacidithermus pantelleriae</name>
    <dbReference type="NCBI Taxonomy" id="2744239"/>
    <lineage>
        <taxon>Bacteria</taxon>
        <taxon>Pseudomonadati</taxon>
        <taxon>Verrucomicrobiota</taxon>
        <taxon>Methylacidiphilae</taxon>
        <taxon>Methylacidiphilales</taxon>
        <taxon>Methylacidiphilaceae</taxon>
        <taxon>Candidatus Methylacidithermus</taxon>
    </lineage>
</organism>
<dbReference type="EMBL" id="CAJNOB010000002">
    <property type="protein sequence ID" value="CAF0691435.1"/>
    <property type="molecule type" value="Genomic_DNA"/>
</dbReference>
<accession>A0A8J2BHV5</accession>
<evidence type="ECO:0000313" key="2">
    <source>
        <dbReference type="EMBL" id="CAF0691435.1"/>
    </source>
</evidence>
<keyword evidence="3" id="KW-1185">Reference proteome</keyword>
<proteinExistence type="predicted"/>
<dbReference type="AlphaFoldDB" id="A0A8J2BHV5"/>
<feature type="compositionally biased region" description="Basic and acidic residues" evidence="1">
    <location>
        <begin position="79"/>
        <end position="91"/>
    </location>
</feature>
<reference evidence="2" key="1">
    <citation type="submission" date="2021-02" db="EMBL/GenBank/DDBJ databases">
        <authorList>
            <person name="Cremers G."/>
            <person name="Picone N."/>
        </authorList>
    </citation>
    <scope>NUCLEOTIDE SEQUENCE</scope>
    <source>
        <strain evidence="2">PQ17</strain>
    </source>
</reference>
<sequence>MAEIYKTVFYSVLSDRSLHQAQSLPELPSKPTSQAFLSFQGQKEISLSRSRGYFSFASYEVLFILENFHKQTGYPLPPSDRKEDEPRIHDL</sequence>
<evidence type="ECO:0000313" key="3">
    <source>
        <dbReference type="Proteomes" id="UP000663859"/>
    </source>
</evidence>
<comment type="caution">
    <text evidence="2">The sequence shown here is derived from an EMBL/GenBank/DDBJ whole genome shotgun (WGS) entry which is preliminary data.</text>
</comment>
<protein>
    <submittedName>
        <fullName evidence="2">Uncharacterized protein</fullName>
    </submittedName>
</protein>
<dbReference type="RefSeq" id="WP_174582699.1">
    <property type="nucleotide sequence ID" value="NZ_CAJNOB010000002.1"/>
</dbReference>
<name>A0A8J2BHV5_9BACT</name>